<name>A0A9P0H8V6_NEZVI</name>
<reference evidence="2" key="1">
    <citation type="submission" date="2022-01" db="EMBL/GenBank/DDBJ databases">
        <authorList>
            <person name="King R."/>
        </authorList>
    </citation>
    <scope>NUCLEOTIDE SEQUENCE</scope>
</reference>
<proteinExistence type="predicted"/>
<evidence type="ECO:0000313" key="3">
    <source>
        <dbReference type="Proteomes" id="UP001152798"/>
    </source>
</evidence>
<accession>A0A9P0H8V6</accession>
<evidence type="ECO:0000256" key="1">
    <source>
        <dbReference type="SAM" id="MobiDB-lite"/>
    </source>
</evidence>
<dbReference type="EMBL" id="OV725079">
    <property type="protein sequence ID" value="CAH1397472.1"/>
    <property type="molecule type" value="Genomic_DNA"/>
</dbReference>
<feature type="region of interest" description="Disordered" evidence="1">
    <location>
        <begin position="42"/>
        <end position="77"/>
    </location>
</feature>
<dbReference type="OrthoDB" id="6573370at2759"/>
<evidence type="ECO:0000313" key="2">
    <source>
        <dbReference type="EMBL" id="CAH1397472.1"/>
    </source>
</evidence>
<dbReference type="Proteomes" id="UP001152798">
    <property type="component" value="Chromosome 3"/>
</dbReference>
<sequence>MAGFATAHPPIRTLGYFTLILHDALSPFGSVEYFPTSQMSFNGDTGVAKRQRTDLDGVQQRDHTDGYNKNYEPRRKR</sequence>
<feature type="compositionally biased region" description="Basic and acidic residues" evidence="1">
    <location>
        <begin position="51"/>
        <end position="66"/>
    </location>
</feature>
<keyword evidence="3" id="KW-1185">Reference proteome</keyword>
<protein>
    <submittedName>
        <fullName evidence="2">Uncharacterized protein</fullName>
    </submittedName>
</protein>
<gene>
    <name evidence="2" type="ORF">NEZAVI_LOCUS7293</name>
</gene>
<organism evidence="2 3">
    <name type="scientific">Nezara viridula</name>
    <name type="common">Southern green stink bug</name>
    <name type="synonym">Cimex viridulus</name>
    <dbReference type="NCBI Taxonomy" id="85310"/>
    <lineage>
        <taxon>Eukaryota</taxon>
        <taxon>Metazoa</taxon>
        <taxon>Ecdysozoa</taxon>
        <taxon>Arthropoda</taxon>
        <taxon>Hexapoda</taxon>
        <taxon>Insecta</taxon>
        <taxon>Pterygota</taxon>
        <taxon>Neoptera</taxon>
        <taxon>Paraneoptera</taxon>
        <taxon>Hemiptera</taxon>
        <taxon>Heteroptera</taxon>
        <taxon>Panheteroptera</taxon>
        <taxon>Pentatomomorpha</taxon>
        <taxon>Pentatomoidea</taxon>
        <taxon>Pentatomidae</taxon>
        <taxon>Pentatominae</taxon>
        <taxon>Nezara</taxon>
    </lineage>
</organism>
<dbReference type="AlphaFoldDB" id="A0A9P0H8V6"/>